<dbReference type="InterPro" id="IPR057309">
    <property type="entry name" value="PcsB_CC"/>
</dbReference>
<dbReference type="AlphaFoldDB" id="A0AAW5JHE3"/>
<dbReference type="PANTHER" id="PTHR21666">
    <property type="entry name" value="PEPTIDASE-RELATED"/>
    <property type="match status" value="1"/>
</dbReference>
<evidence type="ECO:0000313" key="5">
    <source>
        <dbReference type="EMBL" id="MCQ4769461.1"/>
    </source>
</evidence>
<feature type="domain" description="Peptidoglycan hydrolase PcsB coiled-coil" evidence="4">
    <location>
        <begin position="128"/>
        <end position="198"/>
    </location>
</feature>
<dbReference type="Proteomes" id="UP001204562">
    <property type="component" value="Unassembled WGS sequence"/>
</dbReference>
<feature type="domain" description="M23ase beta-sheet core" evidence="3">
    <location>
        <begin position="314"/>
        <end position="407"/>
    </location>
</feature>
<feature type="coiled-coil region" evidence="2">
    <location>
        <begin position="186"/>
        <end position="269"/>
    </location>
</feature>
<reference evidence="5" key="1">
    <citation type="submission" date="2022-06" db="EMBL/GenBank/DDBJ databases">
        <title>Isolation of gut microbiota from human fecal samples.</title>
        <authorList>
            <person name="Pamer E.G."/>
            <person name="Barat B."/>
            <person name="Waligurski E."/>
            <person name="Medina S."/>
            <person name="Paddock L."/>
            <person name="Mostad J."/>
        </authorList>
    </citation>
    <scope>NUCLEOTIDE SEQUENCE</scope>
    <source>
        <strain evidence="5">DFI.9.91</strain>
    </source>
</reference>
<gene>
    <name evidence="5" type="ORF">NE579_03130</name>
</gene>
<sequence>MANPKQNRQKKPRKDWRRVVVAALAAFLALMMLLPMFTMVLEAAQAADTSELEQQIREYQRQQADLAAQIKDLDRQLKSIAGDKAQALEQKRLLDRQISAKVQEIQSTESIIAQYDALIADEQAKLEDTQAREEIQYELFCKRVRAMEEAGTVSYWSILFDSADFADLLDRATFVSEIMEADNKIMDDLAALRKSIEAQKAELETSRADQQTQRDALVAQKKELDAKEADAAALVQKIQSQESEYQSSRDALKREEEEVEAQIIKKQKEIQAKIAAGQISFDPGTGWQWPVPGRYKITSTFGPRIHPITGLPGNHTGTDVAAPKGTAILAARGGVVTISTYNNSYGNYVVVQHDNGIATLYAHMSSRAVSEGQIVTQGQTLGYVGSTGSSTGNHLHLEFRVNGKRQDALNYYPNLSFTYS</sequence>
<evidence type="ECO:0000259" key="4">
    <source>
        <dbReference type="Pfam" id="PF24568"/>
    </source>
</evidence>
<dbReference type="InterPro" id="IPR016047">
    <property type="entry name" value="M23ase_b-sheet_dom"/>
</dbReference>
<feature type="coiled-coil region" evidence="2">
    <location>
        <begin position="42"/>
        <end position="132"/>
    </location>
</feature>
<name>A0AAW5JHE3_9FIRM</name>
<dbReference type="PANTHER" id="PTHR21666:SF270">
    <property type="entry name" value="MUREIN HYDROLASE ACTIVATOR ENVC"/>
    <property type="match status" value="1"/>
</dbReference>
<dbReference type="GO" id="GO:0004222">
    <property type="term" value="F:metalloendopeptidase activity"/>
    <property type="evidence" value="ECO:0007669"/>
    <property type="project" value="TreeGrafter"/>
</dbReference>
<comment type="caution">
    <text evidence="5">The sequence shown here is derived from an EMBL/GenBank/DDBJ whole genome shotgun (WGS) entry which is preliminary data.</text>
</comment>
<dbReference type="Gene3D" id="6.10.250.3150">
    <property type="match status" value="1"/>
</dbReference>
<keyword evidence="1" id="KW-0732">Signal</keyword>
<dbReference type="Gene3D" id="2.70.70.10">
    <property type="entry name" value="Glucose Permease (Domain IIA)"/>
    <property type="match status" value="1"/>
</dbReference>
<evidence type="ECO:0000256" key="1">
    <source>
        <dbReference type="ARBA" id="ARBA00022729"/>
    </source>
</evidence>
<evidence type="ECO:0000313" key="6">
    <source>
        <dbReference type="Proteomes" id="UP001204562"/>
    </source>
</evidence>
<keyword evidence="2" id="KW-0175">Coiled coil</keyword>
<dbReference type="Pfam" id="PF01551">
    <property type="entry name" value="Peptidase_M23"/>
    <property type="match status" value="1"/>
</dbReference>
<dbReference type="EMBL" id="JANFYS010000004">
    <property type="protein sequence ID" value="MCQ4769461.1"/>
    <property type="molecule type" value="Genomic_DNA"/>
</dbReference>
<accession>A0AAW5JHE3</accession>
<dbReference type="Pfam" id="PF24568">
    <property type="entry name" value="CC_PcsB"/>
    <property type="match status" value="1"/>
</dbReference>
<dbReference type="CDD" id="cd12797">
    <property type="entry name" value="M23_peptidase"/>
    <property type="match status" value="1"/>
</dbReference>
<dbReference type="SUPFAM" id="SSF51261">
    <property type="entry name" value="Duplicated hybrid motif"/>
    <property type="match status" value="1"/>
</dbReference>
<evidence type="ECO:0000259" key="3">
    <source>
        <dbReference type="Pfam" id="PF01551"/>
    </source>
</evidence>
<dbReference type="InterPro" id="IPR011055">
    <property type="entry name" value="Dup_hybrid_motif"/>
</dbReference>
<protein>
    <submittedName>
        <fullName evidence="5">Peptidoglycan DD-metalloendopeptidase family protein</fullName>
    </submittedName>
</protein>
<dbReference type="InterPro" id="IPR050570">
    <property type="entry name" value="Cell_wall_metabolism_enzyme"/>
</dbReference>
<dbReference type="RefSeq" id="WP_256303221.1">
    <property type="nucleotide sequence ID" value="NZ_JANFYS010000004.1"/>
</dbReference>
<proteinExistence type="predicted"/>
<organism evidence="5 6">
    <name type="scientific">Intestinimonas massiliensis</name>
    <name type="common">ex Afouda et al. 2020</name>
    <dbReference type="NCBI Taxonomy" id="1673721"/>
    <lineage>
        <taxon>Bacteria</taxon>
        <taxon>Bacillati</taxon>
        <taxon>Bacillota</taxon>
        <taxon>Clostridia</taxon>
        <taxon>Eubacteriales</taxon>
        <taxon>Intestinimonas</taxon>
    </lineage>
</organism>
<evidence type="ECO:0000256" key="2">
    <source>
        <dbReference type="SAM" id="Coils"/>
    </source>
</evidence>